<sequence>MSMTERQGTRKMENKKIIKLSDCIRIVEAPTESCPSECRSFCLETIDKQFVFAVESSEYEDWSQGLCELAFPMNWSDWPTMNKNNGRQASKKGKGNLMTMEENTLYGTRPAVKDFRVTVRKTEAADRCNLQGTFLLTVEKDGLELKDFKSGDVHYTWPYKFLRRFGRDKVTFSFEAGRRCMSGEGNFEFDTRQGNDIFHIITSAIQEQKQRNESDNQLSRSLENETALNSRPLPIPAHGLEEEARQRDFGEEQGQSSTSVKAEFSNATLPSLRSLSLESVCDTKSSSTMPFRQAVKGHHSYPAAGATGNMAQLPDVQSTYSEVRDVVAKSSSRGNAKATKTHTGKKSENQSAPESDYAIPFDAIAKTLRFPPLSGLPTIQQDNNAPEKTFSTFFPQGLEECADPLYDTIDESNIRGKANPASSRNLPKDHIYDEPEGVATPSIYDNPEEVKGHAWKLQGLDCDTRGHEYPYNPNMDDYAVPKTATQAFAKKKSRERLYQKDKTGALESEYDNVLVKISEKKGTK</sequence>
<dbReference type="GO" id="GO:0007169">
    <property type="term" value="P:cell surface receptor protein tyrosine kinase signaling pathway"/>
    <property type="evidence" value="ECO:0007669"/>
    <property type="project" value="TreeGrafter"/>
</dbReference>
<dbReference type="InterPro" id="IPR050996">
    <property type="entry name" value="Docking_Protein_DOK"/>
</dbReference>
<dbReference type="GO" id="GO:0005737">
    <property type="term" value="C:cytoplasm"/>
    <property type="evidence" value="ECO:0007669"/>
    <property type="project" value="TreeGrafter"/>
</dbReference>
<dbReference type="PROSITE" id="PS51064">
    <property type="entry name" value="IRS_PTB"/>
    <property type="match status" value="1"/>
</dbReference>
<dbReference type="SMART" id="SM00310">
    <property type="entry name" value="PTBI"/>
    <property type="match status" value="1"/>
</dbReference>
<dbReference type="InterPro" id="IPR037751">
    <property type="entry name" value="Dok1/2/3_PTB"/>
</dbReference>
<dbReference type="InterPro" id="IPR002404">
    <property type="entry name" value="IRS_PTB"/>
</dbReference>
<dbReference type="PANTHER" id="PTHR21258:SF14">
    <property type="entry name" value="DOCKING PROTEIN 2"/>
    <property type="match status" value="1"/>
</dbReference>
<accession>A0A401SSV2</accession>
<dbReference type="OMA" id="DWTQKLC"/>
<name>A0A401SSV2_CHIPU</name>
<evidence type="ECO:0000313" key="5">
    <source>
        <dbReference type="Proteomes" id="UP000287033"/>
    </source>
</evidence>
<feature type="domain" description="IRS-type PTB" evidence="3">
    <location>
        <begin position="111"/>
        <end position="215"/>
    </location>
</feature>
<dbReference type="SMART" id="SM01244">
    <property type="entry name" value="IRS"/>
    <property type="match status" value="1"/>
</dbReference>
<keyword evidence="1" id="KW-0597">Phosphoprotein</keyword>
<dbReference type="Gene3D" id="2.30.29.30">
    <property type="entry name" value="Pleckstrin-homology domain (PH domain)/Phosphotyrosine-binding domain (PTB)"/>
    <property type="match status" value="2"/>
</dbReference>
<feature type="region of interest" description="Disordered" evidence="2">
    <location>
        <begin position="412"/>
        <end position="431"/>
    </location>
</feature>
<feature type="region of interest" description="Disordered" evidence="2">
    <location>
        <begin position="327"/>
        <end position="355"/>
    </location>
</feature>
<protein>
    <recommendedName>
        <fullName evidence="3">IRS-type PTB domain-containing protein</fullName>
    </recommendedName>
</protein>
<dbReference type="EMBL" id="BEZZ01000521">
    <property type="protein sequence ID" value="GCC33494.1"/>
    <property type="molecule type" value="Genomic_DNA"/>
</dbReference>
<reference evidence="4 5" key="1">
    <citation type="journal article" date="2018" name="Nat. Ecol. Evol.">
        <title>Shark genomes provide insights into elasmobranch evolution and the origin of vertebrates.</title>
        <authorList>
            <person name="Hara Y"/>
            <person name="Yamaguchi K"/>
            <person name="Onimaru K"/>
            <person name="Kadota M"/>
            <person name="Koyanagi M"/>
            <person name="Keeley SD"/>
            <person name="Tatsumi K"/>
            <person name="Tanaka K"/>
            <person name="Motone F"/>
            <person name="Kageyama Y"/>
            <person name="Nozu R"/>
            <person name="Adachi N"/>
            <person name="Nishimura O"/>
            <person name="Nakagawa R"/>
            <person name="Tanegashima C"/>
            <person name="Kiyatake I"/>
            <person name="Matsumoto R"/>
            <person name="Murakumo K"/>
            <person name="Nishida K"/>
            <person name="Terakita A"/>
            <person name="Kuratani S"/>
            <person name="Sato K"/>
            <person name="Hyodo S Kuraku.S."/>
        </authorList>
    </citation>
    <scope>NUCLEOTIDE SEQUENCE [LARGE SCALE GENOMIC DNA]</scope>
</reference>
<gene>
    <name evidence="4" type="ORF">chiPu_0011964</name>
</gene>
<dbReference type="AlphaFoldDB" id="A0A401SSV2"/>
<dbReference type="STRING" id="137246.A0A401SSV2"/>
<dbReference type="GO" id="GO:0043410">
    <property type="term" value="P:positive regulation of MAPK cascade"/>
    <property type="evidence" value="ECO:0007669"/>
    <property type="project" value="TreeGrafter"/>
</dbReference>
<dbReference type="GO" id="GO:0007265">
    <property type="term" value="P:Ras protein signal transduction"/>
    <property type="evidence" value="ECO:0007669"/>
    <property type="project" value="TreeGrafter"/>
</dbReference>
<evidence type="ECO:0000259" key="3">
    <source>
        <dbReference type="PROSITE" id="PS51064"/>
    </source>
</evidence>
<keyword evidence="5" id="KW-1185">Reference proteome</keyword>
<evidence type="ECO:0000256" key="2">
    <source>
        <dbReference type="SAM" id="MobiDB-lite"/>
    </source>
</evidence>
<evidence type="ECO:0000256" key="1">
    <source>
        <dbReference type="ARBA" id="ARBA00022553"/>
    </source>
</evidence>
<dbReference type="InterPro" id="IPR011993">
    <property type="entry name" value="PH-like_dom_sf"/>
</dbReference>
<dbReference type="Proteomes" id="UP000287033">
    <property type="component" value="Unassembled WGS sequence"/>
</dbReference>
<dbReference type="PANTHER" id="PTHR21258">
    <property type="entry name" value="DOCKING PROTEIN RELATED"/>
    <property type="match status" value="1"/>
</dbReference>
<proteinExistence type="predicted"/>
<dbReference type="OrthoDB" id="6020914at2759"/>
<dbReference type="CDD" id="cd01203">
    <property type="entry name" value="PTB_DOK1_DOK2_DOK3"/>
    <property type="match status" value="1"/>
</dbReference>
<feature type="region of interest" description="Disordered" evidence="2">
    <location>
        <begin position="246"/>
        <end position="265"/>
    </location>
</feature>
<feature type="region of interest" description="Disordered" evidence="2">
    <location>
        <begin position="206"/>
        <end position="235"/>
    </location>
</feature>
<comment type="caution">
    <text evidence="4">The sequence shown here is derived from an EMBL/GenBank/DDBJ whole genome shotgun (WGS) entry which is preliminary data.</text>
</comment>
<feature type="compositionally biased region" description="Polar residues" evidence="2">
    <location>
        <begin position="215"/>
        <end position="229"/>
    </location>
</feature>
<feature type="compositionally biased region" description="Polar residues" evidence="2">
    <location>
        <begin position="253"/>
        <end position="265"/>
    </location>
</feature>
<dbReference type="Pfam" id="PF02174">
    <property type="entry name" value="IRS"/>
    <property type="match status" value="1"/>
</dbReference>
<dbReference type="SUPFAM" id="SSF50729">
    <property type="entry name" value="PH domain-like"/>
    <property type="match status" value="1"/>
</dbReference>
<evidence type="ECO:0000313" key="4">
    <source>
        <dbReference type="EMBL" id="GCC33494.1"/>
    </source>
</evidence>
<organism evidence="4 5">
    <name type="scientific">Chiloscyllium punctatum</name>
    <name type="common">Brownbanded bambooshark</name>
    <name type="synonym">Hemiscyllium punctatum</name>
    <dbReference type="NCBI Taxonomy" id="137246"/>
    <lineage>
        <taxon>Eukaryota</taxon>
        <taxon>Metazoa</taxon>
        <taxon>Chordata</taxon>
        <taxon>Craniata</taxon>
        <taxon>Vertebrata</taxon>
        <taxon>Chondrichthyes</taxon>
        <taxon>Elasmobranchii</taxon>
        <taxon>Galeomorphii</taxon>
        <taxon>Galeoidea</taxon>
        <taxon>Orectolobiformes</taxon>
        <taxon>Hemiscylliidae</taxon>
        <taxon>Chiloscyllium</taxon>
    </lineage>
</organism>